<dbReference type="GO" id="GO:0005506">
    <property type="term" value="F:iron ion binding"/>
    <property type="evidence" value="ECO:0007669"/>
    <property type="project" value="InterPro"/>
</dbReference>
<feature type="chain" id="PRO_5043587251" description="procollagen-proline 4-dioxygenase" evidence="16">
    <location>
        <begin position="21"/>
        <end position="322"/>
    </location>
</feature>
<dbReference type="FunFam" id="2.60.120.620:FF:000002">
    <property type="entry name" value="Prolyl 4-hydroxylase 4"/>
    <property type="match status" value="1"/>
</dbReference>
<evidence type="ECO:0000256" key="14">
    <source>
        <dbReference type="ARBA" id="ARBA00049169"/>
    </source>
</evidence>
<keyword evidence="12" id="KW-0472">Membrane</keyword>
<reference evidence="18 19" key="1">
    <citation type="journal article" date="2024" name="Nat. Commun.">
        <title>Phylogenomics reveals the evolutionary origins of lichenization in chlorophyte algae.</title>
        <authorList>
            <person name="Puginier C."/>
            <person name="Libourel C."/>
            <person name="Otte J."/>
            <person name="Skaloud P."/>
            <person name="Haon M."/>
            <person name="Grisel S."/>
            <person name="Petersen M."/>
            <person name="Berrin J.G."/>
            <person name="Delaux P.M."/>
            <person name="Dal Grande F."/>
            <person name="Keller J."/>
        </authorList>
    </citation>
    <scope>NUCLEOTIDE SEQUENCE [LARGE SCALE GENOMIC DNA]</scope>
    <source>
        <strain evidence="18 19">SAG 2145</strain>
    </source>
</reference>
<evidence type="ECO:0000256" key="15">
    <source>
        <dbReference type="SAM" id="MobiDB-lite"/>
    </source>
</evidence>
<name>A0AAW1Q5S0_9CHLO</name>
<keyword evidence="7" id="KW-0223">Dioxygenase</keyword>
<comment type="cofactor">
    <cofactor evidence="1">
        <name>L-ascorbate</name>
        <dbReference type="ChEBI" id="CHEBI:38290"/>
    </cofactor>
</comment>
<evidence type="ECO:0000256" key="11">
    <source>
        <dbReference type="ARBA" id="ARBA00023004"/>
    </source>
</evidence>
<keyword evidence="16" id="KW-0732">Signal</keyword>
<proteinExistence type="inferred from homology"/>
<evidence type="ECO:0000256" key="13">
    <source>
        <dbReference type="ARBA" id="ARBA00023180"/>
    </source>
</evidence>
<dbReference type="GO" id="GO:0031418">
    <property type="term" value="F:L-ascorbic acid binding"/>
    <property type="evidence" value="ECO:0007669"/>
    <property type="project" value="InterPro"/>
</dbReference>
<dbReference type="EMBL" id="JALJOS010000087">
    <property type="protein sequence ID" value="KAK9816217.1"/>
    <property type="molecule type" value="Genomic_DNA"/>
</dbReference>
<evidence type="ECO:0000256" key="10">
    <source>
        <dbReference type="ARBA" id="ARBA00023002"/>
    </source>
</evidence>
<protein>
    <recommendedName>
        <fullName evidence="4">procollagen-proline 4-dioxygenase</fullName>
        <ecNumber evidence="4">1.14.11.2</ecNumber>
    </recommendedName>
</protein>
<dbReference type="Gene3D" id="2.60.120.620">
    <property type="entry name" value="q2cbj1_9rhob like domain"/>
    <property type="match status" value="1"/>
</dbReference>
<dbReference type="PANTHER" id="PTHR10869:SF246">
    <property type="entry name" value="TRANSMEMBRANE PROLYL 4-HYDROXYLASE"/>
    <property type="match status" value="1"/>
</dbReference>
<sequence>MKRLPPTATLCLCALSFIVGRFIQQIPGLPQVPQGAQVTVRRSEQPGRRLLPEEQVLKRSGSNSDKKATYSSFEEAVANSEQLQTRPPVEVTGSGLGSEAYLTQPFQHLSWYPRTYLFPGFLTKKQSEQVVAAAKARLAPSALAVRRTDDSSKQENIRTSSGTFLSGADDKHGVLRFIEDKIALLTGLPASHGEPFNVLRYQLSQHYDAHYDVFDPESYGPQSSQRMATVLFYLTDVEEGGETIFPLEGKDGLQRLNGLNYKSCDQGLRYKPRQGDALLFWSMHPNGTFDKHALHGGCPVISGEKWVATKWIRDRCFSNNCL</sequence>
<keyword evidence="10" id="KW-0560">Oxidoreductase</keyword>
<dbReference type="PANTHER" id="PTHR10869">
    <property type="entry name" value="PROLYL 4-HYDROXYLASE ALPHA SUBUNIT"/>
    <property type="match status" value="1"/>
</dbReference>
<evidence type="ECO:0000313" key="19">
    <source>
        <dbReference type="Proteomes" id="UP001438707"/>
    </source>
</evidence>
<dbReference type="EC" id="1.14.11.2" evidence="4"/>
<keyword evidence="11" id="KW-0408">Iron</keyword>
<evidence type="ECO:0000256" key="1">
    <source>
        <dbReference type="ARBA" id="ARBA00001961"/>
    </source>
</evidence>
<dbReference type="InterPro" id="IPR045054">
    <property type="entry name" value="P4HA-like"/>
</dbReference>
<comment type="subcellular location">
    <subcellularLocation>
        <location evidence="2">Endoplasmic reticulum membrane</location>
        <topology evidence="2">Single-pass type II membrane protein</topology>
    </subcellularLocation>
</comment>
<comment type="similarity">
    <text evidence="3">Belongs to the P4HA family.</text>
</comment>
<evidence type="ECO:0000256" key="2">
    <source>
        <dbReference type="ARBA" id="ARBA00004648"/>
    </source>
</evidence>
<keyword evidence="8" id="KW-0735">Signal-anchor</keyword>
<dbReference type="GO" id="GO:0004656">
    <property type="term" value="F:procollagen-proline 4-dioxygenase activity"/>
    <property type="evidence" value="ECO:0007669"/>
    <property type="project" value="UniProtKB-EC"/>
</dbReference>
<feature type="region of interest" description="Disordered" evidence="15">
    <location>
        <begin position="54"/>
        <end position="84"/>
    </location>
</feature>
<evidence type="ECO:0000256" key="5">
    <source>
        <dbReference type="ARBA" id="ARBA00022692"/>
    </source>
</evidence>
<keyword evidence="5" id="KW-0812">Transmembrane</keyword>
<evidence type="ECO:0000256" key="3">
    <source>
        <dbReference type="ARBA" id="ARBA00006511"/>
    </source>
</evidence>
<dbReference type="GO" id="GO:0005789">
    <property type="term" value="C:endoplasmic reticulum membrane"/>
    <property type="evidence" value="ECO:0007669"/>
    <property type="project" value="UniProtKB-SubCell"/>
</dbReference>
<dbReference type="SMART" id="SM00702">
    <property type="entry name" value="P4Hc"/>
    <property type="match status" value="1"/>
</dbReference>
<evidence type="ECO:0000256" key="16">
    <source>
        <dbReference type="SAM" id="SignalP"/>
    </source>
</evidence>
<dbReference type="InterPro" id="IPR044862">
    <property type="entry name" value="Pro_4_hyd_alph_FE2OG_OXY"/>
</dbReference>
<organism evidence="18 19">
    <name type="scientific">Apatococcus lobatus</name>
    <dbReference type="NCBI Taxonomy" id="904363"/>
    <lineage>
        <taxon>Eukaryota</taxon>
        <taxon>Viridiplantae</taxon>
        <taxon>Chlorophyta</taxon>
        <taxon>core chlorophytes</taxon>
        <taxon>Trebouxiophyceae</taxon>
        <taxon>Chlorellales</taxon>
        <taxon>Chlorellaceae</taxon>
        <taxon>Apatococcus</taxon>
    </lineage>
</organism>
<dbReference type="PROSITE" id="PS51471">
    <property type="entry name" value="FE2OG_OXY"/>
    <property type="match status" value="1"/>
</dbReference>
<dbReference type="AlphaFoldDB" id="A0AAW1Q5S0"/>
<dbReference type="Proteomes" id="UP001438707">
    <property type="component" value="Unassembled WGS sequence"/>
</dbReference>
<comment type="caution">
    <text evidence="18">The sequence shown here is derived from an EMBL/GenBank/DDBJ whole genome shotgun (WGS) entry which is preliminary data.</text>
</comment>
<gene>
    <name evidence="18" type="ORF">WJX74_010377</name>
</gene>
<evidence type="ECO:0000256" key="6">
    <source>
        <dbReference type="ARBA" id="ARBA00022723"/>
    </source>
</evidence>
<evidence type="ECO:0000256" key="7">
    <source>
        <dbReference type="ARBA" id="ARBA00022964"/>
    </source>
</evidence>
<accession>A0AAW1Q5S0</accession>
<evidence type="ECO:0000259" key="17">
    <source>
        <dbReference type="PROSITE" id="PS51471"/>
    </source>
</evidence>
<keyword evidence="19" id="KW-1185">Reference proteome</keyword>
<keyword evidence="9" id="KW-1133">Transmembrane helix</keyword>
<evidence type="ECO:0000256" key="4">
    <source>
        <dbReference type="ARBA" id="ARBA00012269"/>
    </source>
</evidence>
<feature type="signal peptide" evidence="16">
    <location>
        <begin position="1"/>
        <end position="20"/>
    </location>
</feature>
<evidence type="ECO:0000256" key="8">
    <source>
        <dbReference type="ARBA" id="ARBA00022968"/>
    </source>
</evidence>
<feature type="domain" description="Fe2OG dioxygenase" evidence="17">
    <location>
        <begin position="191"/>
        <end position="314"/>
    </location>
</feature>
<evidence type="ECO:0000256" key="12">
    <source>
        <dbReference type="ARBA" id="ARBA00023136"/>
    </source>
</evidence>
<dbReference type="InterPro" id="IPR006620">
    <property type="entry name" value="Pro_4_hyd_alph"/>
</dbReference>
<evidence type="ECO:0000256" key="9">
    <source>
        <dbReference type="ARBA" id="ARBA00022989"/>
    </source>
</evidence>
<dbReference type="InterPro" id="IPR005123">
    <property type="entry name" value="Oxoglu/Fe-dep_dioxygenase_dom"/>
</dbReference>
<keyword evidence="13" id="KW-0325">Glycoprotein</keyword>
<comment type="catalytic activity">
    <reaction evidence="14">
        <text>L-prolyl-[collagen] + 2-oxoglutarate + O2 = trans-4-hydroxy-L-prolyl-[collagen] + succinate + CO2</text>
        <dbReference type="Rhea" id="RHEA:18945"/>
        <dbReference type="Rhea" id="RHEA-COMP:11676"/>
        <dbReference type="Rhea" id="RHEA-COMP:11680"/>
        <dbReference type="ChEBI" id="CHEBI:15379"/>
        <dbReference type="ChEBI" id="CHEBI:16526"/>
        <dbReference type="ChEBI" id="CHEBI:16810"/>
        <dbReference type="ChEBI" id="CHEBI:30031"/>
        <dbReference type="ChEBI" id="CHEBI:50342"/>
        <dbReference type="ChEBI" id="CHEBI:61965"/>
        <dbReference type="EC" id="1.14.11.2"/>
    </reaction>
</comment>
<keyword evidence="6" id="KW-0479">Metal-binding</keyword>
<evidence type="ECO:0000313" key="18">
    <source>
        <dbReference type="EMBL" id="KAK9816217.1"/>
    </source>
</evidence>
<dbReference type="Pfam" id="PF13640">
    <property type="entry name" value="2OG-FeII_Oxy_3"/>
    <property type="match status" value="1"/>
</dbReference>